<dbReference type="EMBL" id="CAXKWB010040679">
    <property type="protein sequence ID" value="CAL4155418.1"/>
    <property type="molecule type" value="Genomic_DNA"/>
</dbReference>
<comment type="caution">
    <text evidence="3">The sequence shown here is derived from an EMBL/GenBank/DDBJ whole genome shotgun (WGS) entry which is preliminary data.</text>
</comment>
<dbReference type="Proteomes" id="UP001497623">
    <property type="component" value="Unassembled WGS sequence"/>
</dbReference>
<dbReference type="AlphaFoldDB" id="A0AAV2RZZ6"/>
<keyword evidence="1" id="KW-0812">Transmembrane</keyword>
<name>A0AAV2RZZ6_MEGNR</name>
<proteinExistence type="predicted"/>
<protein>
    <submittedName>
        <fullName evidence="3">Uncharacterized protein</fullName>
    </submittedName>
</protein>
<evidence type="ECO:0000256" key="2">
    <source>
        <dbReference type="SAM" id="SignalP"/>
    </source>
</evidence>
<keyword evidence="4" id="KW-1185">Reference proteome</keyword>
<feature type="chain" id="PRO_5043348794" evidence="2">
    <location>
        <begin position="21"/>
        <end position="137"/>
    </location>
</feature>
<keyword evidence="1" id="KW-0472">Membrane</keyword>
<evidence type="ECO:0000313" key="3">
    <source>
        <dbReference type="EMBL" id="CAL4155418.1"/>
    </source>
</evidence>
<keyword evidence="1" id="KW-1133">Transmembrane helix</keyword>
<accession>A0AAV2RZZ6</accession>
<gene>
    <name evidence="3" type="ORF">MNOR_LOCUS31509</name>
</gene>
<sequence length="137" mass="13922">MAAKGVIALIVLCFTSAAFAAESSESSEVEGRAIDNAPAAVNAVQSSDAEAEQRLFLAEDTSITLSTETIALGILILGVLALAIVLIPLLLGGGEEATATGYTAPSTYATDPYSAARSARSTFSVLHGLSKAAAKYL</sequence>
<keyword evidence="2" id="KW-0732">Signal</keyword>
<feature type="transmembrane region" description="Helical" evidence="1">
    <location>
        <begin position="70"/>
        <end position="91"/>
    </location>
</feature>
<evidence type="ECO:0000313" key="4">
    <source>
        <dbReference type="Proteomes" id="UP001497623"/>
    </source>
</evidence>
<feature type="signal peptide" evidence="2">
    <location>
        <begin position="1"/>
        <end position="20"/>
    </location>
</feature>
<evidence type="ECO:0000256" key="1">
    <source>
        <dbReference type="SAM" id="Phobius"/>
    </source>
</evidence>
<organism evidence="3 4">
    <name type="scientific">Meganyctiphanes norvegica</name>
    <name type="common">Northern krill</name>
    <name type="synonym">Thysanopoda norvegica</name>
    <dbReference type="NCBI Taxonomy" id="48144"/>
    <lineage>
        <taxon>Eukaryota</taxon>
        <taxon>Metazoa</taxon>
        <taxon>Ecdysozoa</taxon>
        <taxon>Arthropoda</taxon>
        <taxon>Crustacea</taxon>
        <taxon>Multicrustacea</taxon>
        <taxon>Malacostraca</taxon>
        <taxon>Eumalacostraca</taxon>
        <taxon>Eucarida</taxon>
        <taxon>Euphausiacea</taxon>
        <taxon>Euphausiidae</taxon>
        <taxon>Meganyctiphanes</taxon>
    </lineage>
</organism>
<reference evidence="3 4" key="1">
    <citation type="submission" date="2024-05" db="EMBL/GenBank/DDBJ databases">
        <authorList>
            <person name="Wallberg A."/>
        </authorList>
    </citation>
    <scope>NUCLEOTIDE SEQUENCE [LARGE SCALE GENOMIC DNA]</scope>
</reference>